<dbReference type="EMBL" id="JALJAT010000039">
    <property type="protein sequence ID" value="KAK4467485.1"/>
    <property type="molecule type" value="Genomic_DNA"/>
</dbReference>
<organism evidence="3 4">
    <name type="scientific">Schistosoma mekongi</name>
    <name type="common">Parasitic worm</name>
    <dbReference type="NCBI Taxonomy" id="38744"/>
    <lineage>
        <taxon>Eukaryota</taxon>
        <taxon>Metazoa</taxon>
        <taxon>Spiralia</taxon>
        <taxon>Lophotrochozoa</taxon>
        <taxon>Platyhelminthes</taxon>
        <taxon>Trematoda</taxon>
        <taxon>Digenea</taxon>
        <taxon>Strigeidida</taxon>
        <taxon>Schistosomatoidea</taxon>
        <taxon>Schistosomatidae</taxon>
        <taxon>Schistosoma</taxon>
    </lineage>
</organism>
<dbReference type="AlphaFoldDB" id="A0AAE2D1X2"/>
<dbReference type="Gene3D" id="1.10.238.10">
    <property type="entry name" value="EF-hand"/>
    <property type="match status" value="1"/>
</dbReference>
<feature type="domain" description="EF-hand" evidence="2">
    <location>
        <begin position="9"/>
        <end position="44"/>
    </location>
</feature>
<dbReference type="InterPro" id="IPR002048">
    <property type="entry name" value="EF_hand_dom"/>
</dbReference>
<reference evidence="3" key="1">
    <citation type="submission" date="2022-04" db="EMBL/GenBank/DDBJ databases">
        <authorList>
            <person name="Xu L."/>
            <person name="Lv Z."/>
        </authorList>
    </citation>
    <scope>NUCLEOTIDE SEQUENCE</scope>
    <source>
        <strain evidence="3">LV_2022a</strain>
    </source>
</reference>
<evidence type="ECO:0000313" key="3">
    <source>
        <dbReference type="EMBL" id="KAK4467485.1"/>
    </source>
</evidence>
<dbReference type="InterPro" id="IPR011992">
    <property type="entry name" value="EF-hand-dom_pair"/>
</dbReference>
<evidence type="ECO:0008006" key="5">
    <source>
        <dbReference type="Google" id="ProtNLM"/>
    </source>
</evidence>
<accession>A0AAE2D1X2</accession>
<dbReference type="SUPFAM" id="SSF47473">
    <property type="entry name" value="EF-hand"/>
    <property type="match status" value="1"/>
</dbReference>
<name>A0AAE2D1X2_SCHME</name>
<proteinExistence type="predicted"/>
<comment type="caution">
    <text evidence="3">The sequence shown here is derived from an EMBL/GenBank/DDBJ whole genome shotgun (WGS) entry which is preliminary data.</text>
</comment>
<evidence type="ECO:0000259" key="2">
    <source>
        <dbReference type="PROSITE" id="PS50222"/>
    </source>
</evidence>
<reference evidence="3" key="2">
    <citation type="journal article" date="2023" name="Infect Dis Poverty">
        <title>Chromosome-scale genome of the human blood fluke Schistosoma mekongi and its implications for public health.</title>
        <authorList>
            <person name="Zhou M."/>
            <person name="Xu L."/>
            <person name="Xu D."/>
            <person name="Chen W."/>
            <person name="Khan J."/>
            <person name="Hu Y."/>
            <person name="Huang H."/>
            <person name="Wei H."/>
            <person name="Zhang Y."/>
            <person name="Chusongsang P."/>
            <person name="Tanasarnprasert K."/>
            <person name="Hu X."/>
            <person name="Limpanont Y."/>
            <person name="Lv Z."/>
        </authorList>
    </citation>
    <scope>NUCLEOTIDE SEQUENCE</scope>
    <source>
        <strain evidence="3">LV_2022a</strain>
    </source>
</reference>
<evidence type="ECO:0000313" key="4">
    <source>
        <dbReference type="Proteomes" id="UP001292079"/>
    </source>
</evidence>
<dbReference type="Proteomes" id="UP001292079">
    <property type="component" value="Unassembled WGS sequence"/>
</dbReference>
<dbReference type="PROSITE" id="PS50222">
    <property type="entry name" value="EF_HAND_2"/>
    <property type="match status" value="1"/>
</dbReference>
<evidence type="ECO:0000259" key="1">
    <source>
        <dbReference type="PROSITE" id="PS50031"/>
    </source>
</evidence>
<gene>
    <name evidence="3" type="ORF">MN116_008984</name>
</gene>
<keyword evidence="4" id="KW-1185">Reference proteome</keyword>
<dbReference type="PROSITE" id="PS50031">
    <property type="entry name" value="EH"/>
    <property type="match status" value="1"/>
</dbReference>
<dbReference type="GO" id="GO:0005509">
    <property type="term" value="F:calcium ion binding"/>
    <property type="evidence" value="ECO:0007669"/>
    <property type="project" value="InterPro"/>
</dbReference>
<sequence>MEALKLSAVEVNFYFNAFDSCDVDRSGKLSSDRVKTFLSRFGISNALIHEIMQLSNSSTSSLWGRANFFTALKFVSLAQSGIPVSKNELFKYSI</sequence>
<protein>
    <recommendedName>
        <fullName evidence="5">EF-hand domain-containing protein</fullName>
    </recommendedName>
</protein>
<dbReference type="SMART" id="SM00027">
    <property type="entry name" value="EH"/>
    <property type="match status" value="1"/>
</dbReference>
<feature type="domain" description="EH" evidence="1">
    <location>
        <begin position="10"/>
        <end position="94"/>
    </location>
</feature>
<dbReference type="InterPro" id="IPR000261">
    <property type="entry name" value="EH_dom"/>
</dbReference>